<reference evidence="10 11" key="1">
    <citation type="submission" date="2021-10" db="EMBL/GenBank/DDBJ databases">
        <title>Draft genome of Aestuariibacter halophilus JC2043.</title>
        <authorList>
            <person name="Emsley S.A."/>
            <person name="Pfannmuller K.M."/>
            <person name="Ushijima B."/>
            <person name="Saw J.H."/>
            <person name="Videau P."/>
        </authorList>
    </citation>
    <scope>NUCLEOTIDE SEQUENCE [LARGE SCALE GENOMIC DNA]</scope>
    <source>
        <strain evidence="10 11">JC2043</strain>
    </source>
</reference>
<evidence type="ECO:0000256" key="1">
    <source>
        <dbReference type="ARBA" id="ARBA00000852"/>
    </source>
</evidence>
<keyword evidence="4 8" id="KW-0489">Methyltransferase</keyword>
<keyword evidence="7 8" id="KW-0093">Biotin biosynthesis</keyword>
<evidence type="ECO:0000259" key="9">
    <source>
        <dbReference type="Pfam" id="PF08241"/>
    </source>
</evidence>
<dbReference type="InterPro" id="IPR013216">
    <property type="entry name" value="Methyltransf_11"/>
</dbReference>
<evidence type="ECO:0000256" key="8">
    <source>
        <dbReference type="HAMAP-Rule" id="MF_00835"/>
    </source>
</evidence>
<feature type="domain" description="Methyltransferase type 11" evidence="9">
    <location>
        <begin position="56"/>
        <end position="144"/>
    </location>
</feature>
<dbReference type="PANTHER" id="PTHR13090">
    <property type="entry name" value="ARGININE-HYDROXYLASE NDUFAF5, MITOCHONDRIAL"/>
    <property type="match status" value="1"/>
</dbReference>
<dbReference type="InterPro" id="IPR011814">
    <property type="entry name" value="BioC"/>
</dbReference>
<protein>
    <recommendedName>
        <fullName evidence="3 8">Malonyl-[acyl-carrier protein] O-methyltransferase</fullName>
        <shortName evidence="8">Malonyl-ACP O-methyltransferase</shortName>
        <ecNumber evidence="3 8">2.1.1.197</ecNumber>
    </recommendedName>
    <alternativeName>
        <fullName evidence="8">Biotin synthesis protein BioC</fullName>
    </alternativeName>
</protein>
<evidence type="ECO:0000256" key="6">
    <source>
        <dbReference type="ARBA" id="ARBA00022691"/>
    </source>
</evidence>
<evidence type="ECO:0000256" key="5">
    <source>
        <dbReference type="ARBA" id="ARBA00022679"/>
    </source>
</evidence>
<evidence type="ECO:0000313" key="10">
    <source>
        <dbReference type="EMBL" id="MCC2616078.1"/>
    </source>
</evidence>
<evidence type="ECO:0000256" key="7">
    <source>
        <dbReference type="ARBA" id="ARBA00022756"/>
    </source>
</evidence>
<gene>
    <name evidence="8" type="primary">bioC</name>
    <name evidence="10" type="ORF">LJ739_07480</name>
</gene>
<comment type="caution">
    <text evidence="10">The sequence shown here is derived from an EMBL/GenBank/DDBJ whole genome shotgun (WGS) entry which is preliminary data.</text>
</comment>
<dbReference type="InterPro" id="IPR050602">
    <property type="entry name" value="Malonyl-ACP_OMT"/>
</dbReference>
<dbReference type="EC" id="2.1.1.197" evidence="3 8"/>
<comment type="similarity">
    <text evidence="8">Belongs to the methyltransferase superfamily.</text>
</comment>
<keyword evidence="6 8" id="KW-0949">S-adenosyl-L-methionine</keyword>
<keyword evidence="11" id="KW-1185">Reference proteome</keyword>
<keyword evidence="5 8" id="KW-0808">Transferase</keyword>
<evidence type="ECO:0000256" key="4">
    <source>
        <dbReference type="ARBA" id="ARBA00022603"/>
    </source>
</evidence>
<comment type="function">
    <text evidence="8">Converts the free carboxyl group of a malonyl-thioester to its methyl ester by transfer of a methyl group from S-adenosyl-L-methionine (SAM). It allows to synthesize pimeloyl-ACP via the fatty acid synthetic pathway.</text>
</comment>
<dbReference type="Proteomes" id="UP001520878">
    <property type="component" value="Unassembled WGS sequence"/>
</dbReference>
<dbReference type="RefSeq" id="WP_229158718.1">
    <property type="nucleotide sequence ID" value="NZ_JAJEWP010000001.1"/>
</dbReference>
<dbReference type="PANTHER" id="PTHR13090:SF1">
    <property type="entry name" value="ARGININE-HYDROXYLASE NDUFAF5, MITOCHONDRIAL"/>
    <property type="match status" value="1"/>
</dbReference>
<dbReference type="CDD" id="cd02440">
    <property type="entry name" value="AdoMet_MTases"/>
    <property type="match status" value="1"/>
</dbReference>
<proteinExistence type="inferred from homology"/>
<dbReference type="InterPro" id="IPR029063">
    <property type="entry name" value="SAM-dependent_MTases_sf"/>
</dbReference>
<organism evidence="10 11">
    <name type="scientific">Fluctibacter halophilus</name>
    <dbReference type="NCBI Taxonomy" id="226011"/>
    <lineage>
        <taxon>Bacteria</taxon>
        <taxon>Pseudomonadati</taxon>
        <taxon>Pseudomonadota</taxon>
        <taxon>Gammaproteobacteria</taxon>
        <taxon>Alteromonadales</taxon>
        <taxon>Alteromonadaceae</taxon>
        <taxon>Fluctibacter</taxon>
    </lineage>
</organism>
<sequence>MTFAQVVMSDSEDVSKQHIAEQFSRAAQHYDGVAQVQHDIARWAMTHLPSGMEHVLDVGCGTGRETCELLTKANLVTGVDLADGMLAVARQRSDVIHWQRGDAEQLPFAEGQFDGVFSSMALQWCQQPEVVLAQAQRVLRAGGSGVYAMMTQGSFKELRDSCEQLGVVAPVNRFLSFQRWLNAARNVGLRVSATEQRFVTYHDTLFSLLHSVKDVGANVVTVQRSAPMSRQDFRRLASVYEARYGTQRGLPLSYCVTALRFKKAD</sequence>
<dbReference type="GO" id="GO:0008168">
    <property type="term" value="F:methyltransferase activity"/>
    <property type="evidence" value="ECO:0007669"/>
    <property type="project" value="UniProtKB-KW"/>
</dbReference>
<dbReference type="EMBL" id="JAJEWP010000001">
    <property type="protein sequence ID" value="MCC2616078.1"/>
    <property type="molecule type" value="Genomic_DNA"/>
</dbReference>
<dbReference type="SUPFAM" id="SSF53335">
    <property type="entry name" value="S-adenosyl-L-methionine-dependent methyltransferases"/>
    <property type="match status" value="1"/>
</dbReference>
<dbReference type="HAMAP" id="MF_00835">
    <property type="entry name" value="BioC"/>
    <property type="match status" value="1"/>
</dbReference>
<dbReference type="Pfam" id="PF08241">
    <property type="entry name" value="Methyltransf_11"/>
    <property type="match status" value="1"/>
</dbReference>
<evidence type="ECO:0000256" key="2">
    <source>
        <dbReference type="ARBA" id="ARBA00004746"/>
    </source>
</evidence>
<evidence type="ECO:0000313" key="11">
    <source>
        <dbReference type="Proteomes" id="UP001520878"/>
    </source>
</evidence>
<accession>A0ABS8G6D0</accession>
<dbReference type="Gene3D" id="3.40.50.150">
    <property type="entry name" value="Vaccinia Virus protein VP39"/>
    <property type="match status" value="1"/>
</dbReference>
<dbReference type="GO" id="GO:0032259">
    <property type="term" value="P:methylation"/>
    <property type="evidence" value="ECO:0007669"/>
    <property type="project" value="UniProtKB-KW"/>
</dbReference>
<comment type="catalytic activity">
    <reaction evidence="1 8">
        <text>malonyl-[ACP] + S-adenosyl-L-methionine = malonyl-[ACP] methyl ester + S-adenosyl-L-homocysteine</text>
        <dbReference type="Rhea" id="RHEA:17105"/>
        <dbReference type="Rhea" id="RHEA-COMP:9623"/>
        <dbReference type="Rhea" id="RHEA-COMP:9954"/>
        <dbReference type="ChEBI" id="CHEBI:57856"/>
        <dbReference type="ChEBI" id="CHEBI:59789"/>
        <dbReference type="ChEBI" id="CHEBI:78449"/>
        <dbReference type="ChEBI" id="CHEBI:78845"/>
        <dbReference type="EC" id="2.1.1.197"/>
    </reaction>
</comment>
<evidence type="ECO:0000256" key="3">
    <source>
        <dbReference type="ARBA" id="ARBA00012327"/>
    </source>
</evidence>
<comment type="pathway">
    <text evidence="2 8">Cofactor biosynthesis; biotin biosynthesis.</text>
</comment>
<name>A0ABS8G6D0_9ALTE</name>